<dbReference type="Proteomes" id="UP000824782">
    <property type="component" value="Unassembled WGS sequence"/>
</dbReference>
<dbReference type="EMBL" id="WNYA01038045">
    <property type="protein sequence ID" value="KAG8536807.1"/>
    <property type="molecule type" value="Genomic_DNA"/>
</dbReference>
<evidence type="ECO:0008006" key="4">
    <source>
        <dbReference type="Google" id="ProtNLM"/>
    </source>
</evidence>
<accession>A0AAV6YNQ1</accession>
<feature type="chain" id="PRO_5043933308" description="Sodefrin-like factor" evidence="1">
    <location>
        <begin position="21"/>
        <end position="81"/>
    </location>
</feature>
<feature type="signal peptide" evidence="1">
    <location>
        <begin position="1"/>
        <end position="20"/>
    </location>
</feature>
<comment type="caution">
    <text evidence="2">The sequence shown here is derived from an EMBL/GenBank/DDBJ whole genome shotgun (WGS) entry which is preliminary data.</text>
</comment>
<protein>
    <recommendedName>
        <fullName evidence="4">Sodefrin-like factor</fullName>
    </recommendedName>
</protein>
<dbReference type="AlphaFoldDB" id="A0AAV6YNQ1"/>
<proteinExistence type="predicted"/>
<evidence type="ECO:0000313" key="3">
    <source>
        <dbReference type="Proteomes" id="UP000824782"/>
    </source>
</evidence>
<organism evidence="2 3">
    <name type="scientific">Engystomops pustulosus</name>
    <name type="common">Tungara frog</name>
    <name type="synonym">Physalaemus pustulosus</name>
    <dbReference type="NCBI Taxonomy" id="76066"/>
    <lineage>
        <taxon>Eukaryota</taxon>
        <taxon>Metazoa</taxon>
        <taxon>Chordata</taxon>
        <taxon>Craniata</taxon>
        <taxon>Vertebrata</taxon>
        <taxon>Euteleostomi</taxon>
        <taxon>Amphibia</taxon>
        <taxon>Batrachia</taxon>
        <taxon>Anura</taxon>
        <taxon>Neobatrachia</taxon>
        <taxon>Hyloidea</taxon>
        <taxon>Leptodactylidae</taxon>
        <taxon>Leiuperinae</taxon>
        <taxon>Engystomops</taxon>
    </lineage>
</organism>
<keyword evidence="3" id="KW-1185">Reference proteome</keyword>
<evidence type="ECO:0000313" key="2">
    <source>
        <dbReference type="EMBL" id="KAG8536807.1"/>
    </source>
</evidence>
<reference evidence="2" key="1">
    <citation type="thesis" date="2020" institute="ProQuest LLC" country="789 East Eisenhower Parkway, Ann Arbor, MI, USA">
        <title>Comparative Genomics and Chromosome Evolution.</title>
        <authorList>
            <person name="Mudd A.B."/>
        </authorList>
    </citation>
    <scope>NUCLEOTIDE SEQUENCE</scope>
    <source>
        <strain evidence="2">237g6f4</strain>
        <tissue evidence="2">Blood</tissue>
    </source>
</reference>
<evidence type="ECO:0000256" key="1">
    <source>
        <dbReference type="SAM" id="SignalP"/>
    </source>
</evidence>
<sequence>MKNFPVFLLFVIYGIPIGEALSCQTCKALNAEDCTGESVPCKNEGDNCTKAIEHNSVSKSGAKHLNHDGHYSQMCLRFRYL</sequence>
<name>A0AAV6YNQ1_ENGPU</name>
<keyword evidence="1" id="KW-0732">Signal</keyword>
<gene>
    <name evidence="2" type="ORF">GDO81_025647</name>
</gene>